<sequence length="803" mass="92459">MDVTAPLIFFSIFIFASIALFLVYKYGIKKKTFEEALAEHKKQTSALLGPKIKPKEKKSKKAAKKANKEKAIPENGEMPDETESLDSKDVQDNVEMKPQPQVKSHKGKAALNKQTKEKIHVEFKEEPEEALEVKVPVEKEVKDVINKKDDLQKEAPKEERKQDKKKIKPQKQDVQQVGEKPNNAAGEPLATEKEKAKEEKATENILAPLVQESVVNTGKEKKKKKSEFNSKQQVIVAERDQLIHSIRNAELSRNEVQLLIDLLLNKQLEAPTVVDDWSEGKFDPVQKLKKQLADKEKQLEDEQEAHVGVQAKLKEVRNEQLAERAQLLQKIKASEDSKLELAAAHNRMQQRLQELEELRNKELTNFKRLLEENNNLVIQRAQFENTLLGYQETDNIIHGLKTENAQLTNDLQLLSQERQEQATNYQNCIIQNQAMQEELRRMGEYCKGLERNHGFVLTAKQDEIRQVADQLKIASENHTKEEQKLKDIIAQLTAEKEKLQEEKSLQINGSSEESKIHEVKVLNLTNELSSVKSELTSVSQSLLDAERQYKTEICVSQEKYNQLKNELEEQKNKNDQITSEIKSREQNAQKEFIQRLFPEIDSLKTVSSTDWQNKYEQAIREHISQLQKTVSETSETAKLQKEVQVYKKVLDETDESLKSLQLRADQAERSWRQELAEKESEIQDLKNRITSHESQALPPKTPDSNGIQFAYNCIEQSLPFIIDELQEKVLKLENQVVHEQSEKARLIEERQQLLNKSGVKSVQSDSMATIERLSEEVNYLKEQLRIEQSKNSEASVYQNGETS</sequence>
<feature type="transmembrane region" description="Helical" evidence="3">
    <location>
        <begin position="6"/>
        <end position="24"/>
    </location>
</feature>
<keyword evidence="5" id="KW-1185">Reference proteome</keyword>
<feature type="compositionally biased region" description="Basic and acidic residues" evidence="2">
    <location>
        <begin position="85"/>
        <end position="95"/>
    </location>
</feature>
<feature type="compositionally biased region" description="Basic and acidic residues" evidence="2">
    <location>
        <begin position="131"/>
        <end position="162"/>
    </location>
</feature>
<reference evidence="4" key="1">
    <citation type="submission" date="2022-01" db="EMBL/GenBank/DDBJ databases">
        <authorList>
            <person name="King R."/>
        </authorList>
    </citation>
    <scope>NUCLEOTIDE SEQUENCE</scope>
</reference>
<organism evidence="4 5">
    <name type="scientific">Ceutorhynchus assimilis</name>
    <name type="common">cabbage seed weevil</name>
    <dbReference type="NCBI Taxonomy" id="467358"/>
    <lineage>
        <taxon>Eukaryota</taxon>
        <taxon>Metazoa</taxon>
        <taxon>Ecdysozoa</taxon>
        <taxon>Arthropoda</taxon>
        <taxon>Hexapoda</taxon>
        <taxon>Insecta</taxon>
        <taxon>Pterygota</taxon>
        <taxon>Neoptera</taxon>
        <taxon>Endopterygota</taxon>
        <taxon>Coleoptera</taxon>
        <taxon>Polyphaga</taxon>
        <taxon>Cucujiformia</taxon>
        <taxon>Curculionidae</taxon>
        <taxon>Ceutorhynchinae</taxon>
        <taxon>Ceutorhynchus</taxon>
    </lineage>
</organism>
<feature type="coiled-coil region" evidence="1">
    <location>
        <begin position="722"/>
        <end position="790"/>
    </location>
</feature>
<keyword evidence="1" id="KW-0175">Coiled coil</keyword>
<dbReference type="PANTHER" id="PTHR18939">
    <property type="entry name" value="RIBOSOME BINDING PROTEIN-1"/>
    <property type="match status" value="1"/>
</dbReference>
<dbReference type="InterPro" id="IPR040248">
    <property type="entry name" value="RRBP1"/>
</dbReference>
<dbReference type="PANTHER" id="PTHR18939:SF4">
    <property type="entry name" value="RIBOSOME-BINDING PROTEIN 1"/>
    <property type="match status" value="1"/>
</dbReference>
<dbReference type="Proteomes" id="UP001152799">
    <property type="component" value="Chromosome 3"/>
</dbReference>
<keyword evidence="3" id="KW-0472">Membrane</keyword>
<dbReference type="GO" id="GO:0005789">
    <property type="term" value="C:endoplasmic reticulum membrane"/>
    <property type="evidence" value="ECO:0007669"/>
    <property type="project" value="TreeGrafter"/>
</dbReference>
<evidence type="ECO:0000256" key="3">
    <source>
        <dbReference type="SAM" id="Phobius"/>
    </source>
</evidence>
<accession>A0A9P0DHQ5</accession>
<gene>
    <name evidence="4" type="ORF">CEUTPL_LOCUS6459</name>
</gene>
<proteinExistence type="predicted"/>
<feature type="compositionally biased region" description="Basic residues" evidence="2">
    <location>
        <begin position="52"/>
        <end position="65"/>
    </location>
</feature>
<evidence type="ECO:0008006" key="6">
    <source>
        <dbReference type="Google" id="ProtNLM"/>
    </source>
</evidence>
<keyword evidence="3" id="KW-0812">Transmembrane</keyword>
<feature type="coiled-coil region" evidence="1">
    <location>
        <begin position="285"/>
        <end position="509"/>
    </location>
</feature>
<evidence type="ECO:0000256" key="2">
    <source>
        <dbReference type="SAM" id="MobiDB-lite"/>
    </source>
</evidence>
<name>A0A9P0DHQ5_9CUCU</name>
<dbReference type="AlphaFoldDB" id="A0A9P0DHQ5"/>
<feature type="coiled-coil region" evidence="1">
    <location>
        <begin position="560"/>
        <end position="587"/>
    </location>
</feature>
<evidence type="ECO:0000256" key="1">
    <source>
        <dbReference type="SAM" id="Coils"/>
    </source>
</evidence>
<protein>
    <recommendedName>
        <fullName evidence="6">Kinectin</fullName>
    </recommendedName>
</protein>
<dbReference type="EMBL" id="OU892279">
    <property type="protein sequence ID" value="CAH1127677.1"/>
    <property type="molecule type" value="Genomic_DNA"/>
</dbReference>
<feature type="compositionally biased region" description="Basic and acidic residues" evidence="2">
    <location>
        <begin position="190"/>
        <end position="202"/>
    </location>
</feature>
<feature type="compositionally biased region" description="Basic and acidic residues" evidence="2">
    <location>
        <begin position="114"/>
        <end position="124"/>
    </location>
</feature>
<keyword evidence="3" id="KW-1133">Transmembrane helix</keyword>
<feature type="region of interest" description="Disordered" evidence="2">
    <location>
        <begin position="47"/>
        <end position="203"/>
    </location>
</feature>
<feature type="coiled-coil region" evidence="1">
    <location>
        <begin position="650"/>
        <end position="695"/>
    </location>
</feature>
<evidence type="ECO:0000313" key="5">
    <source>
        <dbReference type="Proteomes" id="UP001152799"/>
    </source>
</evidence>
<evidence type="ECO:0000313" key="4">
    <source>
        <dbReference type="EMBL" id="CAH1127677.1"/>
    </source>
</evidence>